<dbReference type="CDD" id="cd11386">
    <property type="entry name" value="MCP_signal"/>
    <property type="match status" value="1"/>
</dbReference>
<dbReference type="EMBL" id="JBHTMN010000002">
    <property type="protein sequence ID" value="MFD1381786.1"/>
    <property type="molecule type" value="Genomic_DNA"/>
</dbReference>
<dbReference type="SMART" id="SM00304">
    <property type="entry name" value="HAMP"/>
    <property type="match status" value="1"/>
</dbReference>
<keyword evidence="3 8" id="KW-1133">Transmembrane helix</keyword>
<dbReference type="Gene3D" id="1.10.287.950">
    <property type="entry name" value="Methyl-accepting chemotaxis protein"/>
    <property type="match status" value="1"/>
</dbReference>
<dbReference type="SUPFAM" id="SSF58104">
    <property type="entry name" value="Methyl-accepting chemotaxis protein (MCP) signaling domain"/>
    <property type="match status" value="1"/>
</dbReference>
<name>A0ABW4AW05_9GAMM</name>
<dbReference type="Pfam" id="PF00672">
    <property type="entry name" value="HAMP"/>
    <property type="match status" value="1"/>
</dbReference>
<feature type="domain" description="HAMP" evidence="10">
    <location>
        <begin position="446"/>
        <end position="500"/>
    </location>
</feature>
<dbReference type="CDD" id="cd06225">
    <property type="entry name" value="HAMP"/>
    <property type="match status" value="1"/>
</dbReference>
<evidence type="ECO:0000256" key="4">
    <source>
        <dbReference type="ARBA" id="ARBA00023136"/>
    </source>
</evidence>
<evidence type="ECO:0000256" key="5">
    <source>
        <dbReference type="ARBA" id="ARBA00023224"/>
    </source>
</evidence>
<dbReference type="SMART" id="SM00283">
    <property type="entry name" value="MA"/>
    <property type="match status" value="1"/>
</dbReference>
<proteinExistence type="inferred from homology"/>
<dbReference type="PROSITE" id="PS50885">
    <property type="entry name" value="HAMP"/>
    <property type="match status" value="1"/>
</dbReference>
<dbReference type="Gene3D" id="3.30.450.20">
    <property type="entry name" value="PAS domain"/>
    <property type="match status" value="1"/>
</dbReference>
<keyword evidence="5 7" id="KW-0807">Transducer</keyword>
<dbReference type="RefSeq" id="WP_377364152.1">
    <property type="nucleotide sequence ID" value="NZ_JBHTMN010000002.1"/>
</dbReference>
<evidence type="ECO:0000313" key="12">
    <source>
        <dbReference type="Proteomes" id="UP001597059"/>
    </source>
</evidence>
<keyword evidence="4 8" id="KW-0472">Membrane</keyword>
<dbReference type="PANTHER" id="PTHR32089">
    <property type="entry name" value="METHYL-ACCEPTING CHEMOTAXIS PROTEIN MCPB"/>
    <property type="match status" value="1"/>
</dbReference>
<keyword evidence="12" id="KW-1185">Reference proteome</keyword>
<accession>A0ABW4AW05</accession>
<comment type="subcellular location">
    <subcellularLocation>
        <location evidence="1">Membrane</location>
        <topology evidence="1">Multi-pass membrane protein</topology>
    </subcellularLocation>
</comment>
<dbReference type="Pfam" id="PF00015">
    <property type="entry name" value="MCPsignal"/>
    <property type="match status" value="1"/>
</dbReference>
<evidence type="ECO:0000313" key="11">
    <source>
        <dbReference type="EMBL" id="MFD1381786.1"/>
    </source>
</evidence>
<keyword evidence="2 8" id="KW-0812">Transmembrane</keyword>
<evidence type="ECO:0000256" key="1">
    <source>
        <dbReference type="ARBA" id="ARBA00004141"/>
    </source>
</evidence>
<gene>
    <name evidence="11" type="ORF">ACFQ45_00240</name>
</gene>
<feature type="transmembrane region" description="Helical" evidence="8">
    <location>
        <begin position="427"/>
        <end position="448"/>
    </location>
</feature>
<evidence type="ECO:0000259" key="9">
    <source>
        <dbReference type="PROSITE" id="PS50111"/>
    </source>
</evidence>
<reference evidence="12" key="1">
    <citation type="journal article" date="2019" name="Int. J. Syst. Evol. Microbiol.">
        <title>The Global Catalogue of Microorganisms (GCM) 10K type strain sequencing project: providing services to taxonomists for standard genome sequencing and annotation.</title>
        <authorList>
            <consortium name="The Broad Institute Genomics Platform"/>
            <consortium name="The Broad Institute Genome Sequencing Center for Infectious Disease"/>
            <person name="Wu L."/>
            <person name="Ma J."/>
        </authorList>
    </citation>
    <scope>NUCLEOTIDE SEQUENCE [LARGE SCALE GENOMIC DNA]</scope>
    <source>
        <strain evidence="12">JCM 30774</strain>
    </source>
</reference>
<protein>
    <submittedName>
        <fullName evidence="11">Methyl-accepting chemotaxis protein</fullName>
    </submittedName>
</protein>
<evidence type="ECO:0000256" key="8">
    <source>
        <dbReference type="SAM" id="Phobius"/>
    </source>
</evidence>
<evidence type="ECO:0000259" key="10">
    <source>
        <dbReference type="PROSITE" id="PS50885"/>
    </source>
</evidence>
<comment type="similarity">
    <text evidence="6">Belongs to the methyl-accepting chemotaxis (MCP) protein family.</text>
</comment>
<evidence type="ECO:0000256" key="3">
    <source>
        <dbReference type="ARBA" id="ARBA00022989"/>
    </source>
</evidence>
<evidence type="ECO:0000256" key="7">
    <source>
        <dbReference type="PROSITE-ProRule" id="PRU00284"/>
    </source>
</evidence>
<dbReference type="InterPro" id="IPR003660">
    <property type="entry name" value="HAMP_dom"/>
</dbReference>
<comment type="caution">
    <text evidence="11">The sequence shown here is derived from an EMBL/GenBank/DDBJ whole genome shotgun (WGS) entry which is preliminary data.</text>
</comment>
<evidence type="ECO:0000256" key="2">
    <source>
        <dbReference type="ARBA" id="ARBA00022692"/>
    </source>
</evidence>
<dbReference type="PANTHER" id="PTHR32089:SF119">
    <property type="entry name" value="METHYL-ACCEPTING CHEMOTAXIS PROTEIN CTPL"/>
    <property type="match status" value="1"/>
</dbReference>
<feature type="domain" description="Methyl-accepting transducer" evidence="9">
    <location>
        <begin position="505"/>
        <end position="741"/>
    </location>
</feature>
<dbReference type="Proteomes" id="UP001597059">
    <property type="component" value="Unassembled WGS sequence"/>
</dbReference>
<evidence type="ECO:0000256" key="6">
    <source>
        <dbReference type="ARBA" id="ARBA00029447"/>
    </source>
</evidence>
<dbReference type="PROSITE" id="PS50111">
    <property type="entry name" value="CHEMOTAXIS_TRANSDUC_2"/>
    <property type="match status" value="1"/>
</dbReference>
<dbReference type="InterPro" id="IPR004089">
    <property type="entry name" value="MCPsignal_dom"/>
</dbReference>
<sequence>MGLTIKSRIILLGTCLAFVPALIIGFTLSQNALEEGSRSLTQNAQEKLTGVSSLTAESISTYFGFIDKQVRTFATDKAIIDAAKEFTKAFFVYEQQHRQDLAQSKAALRDYYVNEFDQQFASLNLDRSSNPTALLDQISPVATLLQANYIANNPAPLGEKDTLISAKNGSEYDAVHSHYHSMMRTFQQNFGYYDVFIADANSGNIVYSVFKELDFATSLKTGPYKDTGIGKAFAGALTASKPGDITLTDFAAYGPSYNAPASFISTPIFDGNNLIAVLIFQMPVDEINNTVNSGQNWKQVGLGNTGQSYLVGSDHTLRSNVRPFYEDKQSYLADLADTGIDQNILSEIDSLNTTISSFPIQGTTIDAALAGKSGNDQITNYLGQDVLVSYQPLTIHGLKWGLITEQSVDEALAPIAALQQTIERNTLLLSVIALIVGPLLSYVLALYITRPIKQMVHLVEDLAQGEGNLTQRLPVQSKDEVGMLANGINDFIAQIDNTLSTVLKSVVRLEPISQDTSAVINRLNAANDSQKAQADNVRDFLDQTHQSSADVAQELTDIDDSSNQGLATVADSMQSISTVSATMQTMSEDLSRALDALGVLKQDTTQITGIISVINDIAEQTNLLALNAAIEAARAGEAGRGFAVVADEVRTLASRTRESTNEVSNMVSAIQNSTSEVAKLMEESGASASLSVQQVEDSKVTLNTVNDAMEMIANKVKSIGLSISQQQSNFVEVTHSYERMNDSFEEVQMHSAESAKVGSDVMKLGHKITQQIQRFTVTDNNHSTAPRATIRDPE</sequence>
<organism evidence="11 12">
    <name type="scientific">Rhodanobacter aciditrophus</name>
    <dbReference type="NCBI Taxonomy" id="1623218"/>
    <lineage>
        <taxon>Bacteria</taxon>
        <taxon>Pseudomonadati</taxon>
        <taxon>Pseudomonadota</taxon>
        <taxon>Gammaproteobacteria</taxon>
        <taxon>Lysobacterales</taxon>
        <taxon>Rhodanobacteraceae</taxon>
        <taxon>Rhodanobacter</taxon>
    </lineage>
</organism>